<dbReference type="InterPro" id="IPR005303">
    <property type="entry name" value="MOCOS_middle"/>
</dbReference>
<dbReference type="SUPFAM" id="SSF50800">
    <property type="entry name" value="PK beta-barrel domain-like"/>
    <property type="match status" value="1"/>
</dbReference>
<sequence>MQIGRVSEVWMYPVKSMAGHTVDTVQLDELGVIGDRSWSMLESNGDVAWGKRFPKLMNLEARYVSERPQTRMFAEHVPPVSVRFPDGSEVGSDGLIDSQVSAYVGESLSLSALQPPENREHYRWAQPLDEEAIMKILGIAPGEALPDLSEYPEELILLLAECFAPPGTYNDMAPIHLLTTASLAHMSELSGESFDSRRFRPNFLVDTNEDISGLAEFSWIGRRLRIGGAELEVAAKTIRCSMPARPQLPFDLEANPKIAKALYEETNRFMGAYLSIVKPGAVSAGDEVVLLP</sequence>
<dbReference type="Pfam" id="PF03476">
    <property type="entry name" value="MOSC_N"/>
    <property type="match status" value="1"/>
</dbReference>
<gene>
    <name evidence="2" type="ORF">R0135_06270</name>
</gene>
<dbReference type="RefSeq" id="WP_407349401.1">
    <property type="nucleotide sequence ID" value="NZ_CP136864.1"/>
</dbReference>
<proteinExistence type="predicted"/>
<dbReference type="PANTHER" id="PTHR36930:SF1">
    <property type="entry name" value="MOSC DOMAIN-CONTAINING PROTEIN"/>
    <property type="match status" value="1"/>
</dbReference>
<dbReference type="InterPro" id="IPR011037">
    <property type="entry name" value="Pyrv_Knase-like_insert_dom_sf"/>
</dbReference>
<dbReference type="PANTHER" id="PTHR36930">
    <property type="entry name" value="METAL-SULFUR CLUSTER BIOSYNTHESIS PROTEINS YUAD-RELATED"/>
    <property type="match status" value="1"/>
</dbReference>
<dbReference type="InterPro" id="IPR052716">
    <property type="entry name" value="MOSC_domain"/>
</dbReference>
<dbReference type="Gene3D" id="2.40.33.20">
    <property type="entry name" value="PK beta-barrel domain-like"/>
    <property type="match status" value="1"/>
</dbReference>
<evidence type="ECO:0000313" key="3">
    <source>
        <dbReference type="Proteomes" id="UP001626537"/>
    </source>
</evidence>
<protein>
    <submittedName>
        <fullName evidence="2">MOSC N-terminal beta barrel domain-containing protein</fullName>
    </submittedName>
</protein>
<dbReference type="InterPro" id="IPR005302">
    <property type="entry name" value="MoCF_Sase_C"/>
</dbReference>
<keyword evidence="3" id="KW-1185">Reference proteome</keyword>
<dbReference type="Pfam" id="PF03473">
    <property type="entry name" value="MOSC"/>
    <property type="match status" value="1"/>
</dbReference>
<name>A0ABZ0I5H0_9GAMM</name>
<organism evidence="2 3">
    <name type="scientific">Congregibacter variabilis</name>
    <dbReference type="NCBI Taxonomy" id="3081200"/>
    <lineage>
        <taxon>Bacteria</taxon>
        <taxon>Pseudomonadati</taxon>
        <taxon>Pseudomonadota</taxon>
        <taxon>Gammaproteobacteria</taxon>
        <taxon>Cellvibrionales</taxon>
        <taxon>Halieaceae</taxon>
        <taxon>Congregibacter</taxon>
    </lineage>
</organism>
<feature type="domain" description="MOSC" evidence="1">
    <location>
        <begin position="126"/>
        <end position="291"/>
    </location>
</feature>
<evidence type="ECO:0000313" key="2">
    <source>
        <dbReference type="EMBL" id="WOJ94768.1"/>
    </source>
</evidence>
<dbReference type="EMBL" id="CP136864">
    <property type="protein sequence ID" value="WOJ94768.1"/>
    <property type="molecule type" value="Genomic_DNA"/>
</dbReference>
<evidence type="ECO:0000259" key="1">
    <source>
        <dbReference type="PROSITE" id="PS51340"/>
    </source>
</evidence>
<accession>A0ABZ0I5H0</accession>
<reference evidence="2 3" key="1">
    <citation type="submission" date="2023-10" db="EMBL/GenBank/DDBJ databases">
        <title>Two novel species belonging to the OM43/NOR5 clade.</title>
        <authorList>
            <person name="Park M."/>
        </authorList>
    </citation>
    <scope>NUCLEOTIDE SEQUENCE [LARGE SCALE GENOMIC DNA]</scope>
    <source>
        <strain evidence="2 3">IMCC43200</strain>
    </source>
</reference>
<dbReference type="Proteomes" id="UP001626537">
    <property type="component" value="Chromosome"/>
</dbReference>
<dbReference type="PROSITE" id="PS51340">
    <property type="entry name" value="MOSC"/>
    <property type="match status" value="1"/>
</dbReference>